<accession>A0A518CQR9</accession>
<dbReference type="Proteomes" id="UP000317178">
    <property type="component" value="Chromosome"/>
</dbReference>
<protein>
    <submittedName>
        <fullName evidence="1">Uncharacterized protein</fullName>
    </submittedName>
</protein>
<evidence type="ECO:0000313" key="1">
    <source>
        <dbReference type="EMBL" id="QDU81550.1"/>
    </source>
</evidence>
<gene>
    <name evidence="1" type="ORF">Pla110_32920</name>
</gene>
<organism evidence="1 2">
    <name type="scientific">Polystyrenella longa</name>
    <dbReference type="NCBI Taxonomy" id="2528007"/>
    <lineage>
        <taxon>Bacteria</taxon>
        <taxon>Pseudomonadati</taxon>
        <taxon>Planctomycetota</taxon>
        <taxon>Planctomycetia</taxon>
        <taxon>Planctomycetales</taxon>
        <taxon>Planctomycetaceae</taxon>
        <taxon>Polystyrenella</taxon>
    </lineage>
</organism>
<dbReference type="AlphaFoldDB" id="A0A518CQR9"/>
<proteinExistence type="predicted"/>
<dbReference type="KEGG" id="plon:Pla110_32920"/>
<evidence type="ECO:0000313" key="2">
    <source>
        <dbReference type="Proteomes" id="UP000317178"/>
    </source>
</evidence>
<sequence length="70" mass="8088">MNENIYDQISKGLKGKVFDPQNGKTKRGRKKQAKIDTSTVLSDAQYLEKLQEDYLWNNPACWEYLSGGEF</sequence>
<reference evidence="1 2" key="1">
    <citation type="submission" date="2019-02" db="EMBL/GenBank/DDBJ databases">
        <title>Deep-cultivation of Planctomycetes and their phenomic and genomic characterization uncovers novel biology.</title>
        <authorList>
            <person name="Wiegand S."/>
            <person name="Jogler M."/>
            <person name="Boedeker C."/>
            <person name="Pinto D."/>
            <person name="Vollmers J."/>
            <person name="Rivas-Marin E."/>
            <person name="Kohn T."/>
            <person name="Peeters S.H."/>
            <person name="Heuer A."/>
            <person name="Rast P."/>
            <person name="Oberbeckmann S."/>
            <person name="Bunk B."/>
            <person name="Jeske O."/>
            <person name="Meyerdierks A."/>
            <person name="Storesund J.E."/>
            <person name="Kallscheuer N."/>
            <person name="Luecker S."/>
            <person name="Lage O.M."/>
            <person name="Pohl T."/>
            <person name="Merkel B.J."/>
            <person name="Hornburger P."/>
            <person name="Mueller R.-W."/>
            <person name="Bruemmer F."/>
            <person name="Labrenz M."/>
            <person name="Spormann A.M."/>
            <person name="Op den Camp H."/>
            <person name="Overmann J."/>
            <person name="Amann R."/>
            <person name="Jetten M.S.M."/>
            <person name="Mascher T."/>
            <person name="Medema M.H."/>
            <person name="Devos D.P."/>
            <person name="Kaster A.-K."/>
            <person name="Ovreas L."/>
            <person name="Rohde M."/>
            <person name="Galperin M.Y."/>
            <person name="Jogler C."/>
        </authorList>
    </citation>
    <scope>NUCLEOTIDE SEQUENCE [LARGE SCALE GENOMIC DNA]</scope>
    <source>
        <strain evidence="1 2">Pla110</strain>
    </source>
</reference>
<name>A0A518CQR9_9PLAN</name>
<dbReference type="EMBL" id="CP036281">
    <property type="protein sequence ID" value="QDU81550.1"/>
    <property type="molecule type" value="Genomic_DNA"/>
</dbReference>
<keyword evidence="2" id="KW-1185">Reference proteome</keyword>